<accession>A0A934VAG4</accession>
<reference evidence="1" key="1">
    <citation type="submission" date="2021-01" db="EMBL/GenBank/DDBJ databases">
        <title>Modified the classification status of verrucomicrobia.</title>
        <authorList>
            <person name="Feng X."/>
        </authorList>
    </citation>
    <scope>NUCLEOTIDE SEQUENCE</scope>
    <source>
        <strain evidence="1">JCM 18052</strain>
    </source>
</reference>
<dbReference type="Proteomes" id="UP000600139">
    <property type="component" value="Unassembled WGS sequence"/>
</dbReference>
<dbReference type="EMBL" id="JAENIK010000011">
    <property type="protein sequence ID" value="MBK1816188.1"/>
    <property type="molecule type" value="Genomic_DNA"/>
</dbReference>
<protein>
    <submittedName>
        <fullName evidence="1">Transporter</fullName>
    </submittedName>
</protein>
<proteinExistence type="predicted"/>
<comment type="caution">
    <text evidence="1">The sequence shown here is derived from an EMBL/GenBank/DDBJ whole genome shotgun (WGS) entry which is preliminary data.</text>
</comment>
<sequence>MKHRITVLTLALTISGLRAENAELAKKLSNPIADLISVPTQSNYDFGIGPGDGAKWTTNIQPVIPIGLNDGWNVISRTILPVIDQEGILPGGGSDESGLGDVVQSFFFSPKTSDPIWGAGPVFLIPTATDEVLGGEKWGIGPTAVVLKQEGPWTYGALVNHLWDFAGEDDRNSVNATFLQPFVGYTTPAATTYTLNLESTYDWQGNDWTVPVNFVVSQLVKIGDQPVQFFAGARYYFDTPDGGPEWGLRFGLTFLFPKH</sequence>
<evidence type="ECO:0000313" key="1">
    <source>
        <dbReference type="EMBL" id="MBK1816188.1"/>
    </source>
</evidence>
<evidence type="ECO:0000313" key="2">
    <source>
        <dbReference type="Proteomes" id="UP000600139"/>
    </source>
</evidence>
<name>A0A934VAG4_9BACT</name>
<organism evidence="1 2">
    <name type="scientific">Luteolibacter yonseiensis</name>
    <dbReference type="NCBI Taxonomy" id="1144680"/>
    <lineage>
        <taxon>Bacteria</taxon>
        <taxon>Pseudomonadati</taxon>
        <taxon>Verrucomicrobiota</taxon>
        <taxon>Verrucomicrobiia</taxon>
        <taxon>Verrucomicrobiales</taxon>
        <taxon>Verrucomicrobiaceae</taxon>
        <taxon>Luteolibacter</taxon>
    </lineage>
</organism>
<dbReference type="RefSeq" id="WP_200351140.1">
    <property type="nucleotide sequence ID" value="NZ_BAABHZ010000006.1"/>
</dbReference>
<keyword evidence="2" id="KW-1185">Reference proteome</keyword>
<gene>
    <name evidence="1" type="ORF">JIN84_11245</name>
</gene>
<dbReference type="AlphaFoldDB" id="A0A934VAG4"/>